<dbReference type="AlphaFoldDB" id="A0AA38C7Q2"/>
<name>A0AA38C7Q2_TAXCH</name>
<evidence type="ECO:0000313" key="3">
    <source>
        <dbReference type="Proteomes" id="UP000824469"/>
    </source>
</evidence>
<feature type="domain" description="MutS2 and Smr-associated SH3" evidence="1">
    <location>
        <begin position="37"/>
        <end position="80"/>
    </location>
</feature>
<evidence type="ECO:0000259" key="1">
    <source>
        <dbReference type="Pfam" id="PF20297"/>
    </source>
</evidence>
<evidence type="ECO:0000313" key="2">
    <source>
        <dbReference type="EMBL" id="KAH9294148.1"/>
    </source>
</evidence>
<dbReference type="Proteomes" id="UP000824469">
    <property type="component" value="Unassembled WGS sequence"/>
</dbReference>
<gene>
    <name evidence="2" type="ORF">KI387_040639</name>
</gene>
<sequence length="101" mass="10643">MRKAQADIASILGKYCSNATEMSNSQTNSANFPIPKIGDLVVVQSLGSRLATVAEAPSKEDGSLLVQLGSMQFRVKVSDIAKIVSGKEAGTAGYVSVRVRK</sequence>
<feature type="non-terminal residue" evidence="2">
    <location>
        <position position="101"/>
    </location>
</feature>
<proteinExistence type="predicted"/>
<keyword evidence="3" id="KW-1185">Reference proteome</keyword>
<dbReference type="EMBL" id="JAHRHJ020000344">
    <property type="protein sequence ID" value="KAH9294148.1"/>
    <property type="molecule type" value="Genomic_DNA"/>
</dbReference>
<accession>A0AA38C7Q2</accession>
<organism evidence="2 3">
    <name type="scientific">Taxus chinensis</name>
    <name type="common">Chinese yew</name>
    <name type="synonym">Taxus wallichiana var. chinensis</name>
    <dbReference type="NCBI Taxonomy" id="29808"/>
    <lineage>
        <taxon>Eukaryota</taxon>
        <taxon>Viridiplantae</taxon>
        <taxon>Streptophyta</taxon>
        <taxon>Embryophyta</taxon>
        <taxon>Tracheophyta</taxon>
        <taxon>Spermatophyta</taxon>
        <taxon>Pinopsida</taxon>
        <taxon>Pinidae</taxon>
        <taxon>Conifers II</taxon>
        <taxon>Cupressales</taxon>
        <taxon>Taxaceae</taxon>
        <taxon>Taxus</taxon>
    </lineage>
</organism>
<protein>
    <recommendedName>
        <fullName evidence="1">MutS2 and Smr-associated SH3 domain-containing protein</fullName>
    </recommendedName>
</protein>
<dbReference type="Pfam" id="PF20297">
    <property type="entry name" value="MSSS"/>
    <property type="match status" value="1"/>
</dbReference>
<reference evidence="2 3" key="1">
    <citation type="journal article" date="2021" name="Nat. Plants">
        <title>The Taxus genome provides insights into paclitaxel biosynthesis.</title>
        <authorList>
            <person name="Xiong X."/>
            <person name="Gou J."/>
            <person name="Liao Q."/>
            <person name="Li Y."/>
            <person name="Zhou Q."/>
            <person name="Bi G."/>
            <person name="Li C."/>
            <person name="Du R."/>
            <person name="Wang X."/>
            <person name="Sun T."/>
            <person name="Guo L."/>
            <person name="Liang H."/>
            <person name="Lu P."/>
            <person name="Wu Y."/>
            <person name="Zhang Z."/>
            <person name="Ro D.K."/>
            <person name="Shang Y."/>
            <person name="Huang S."/>
            <person name="Yan J."/>
        </authorList>
    </citation>
    <scope>NUCLEOTIDE SEQUENCE [LARGE SCALE GENOMIC DNA]</scope>
    <source>
        <strain evidence="2">Ta-2019</strain>
    </source>
</reference>
<comment type="caution">
    <text evidence="2">The sequence shown here is derived from an EMBL/GenBank/DDBJ whole genome shotgun (WGS) entry which is preliminary data.</text>
</comment>
<dbReference type="InterPro" id="IPR046893">
    <property type="entry name" value="MSSS"/>
</dbReference>